<dbReference type="VEuPathDB" id="FungiDB:PYU1_G005351"/>
<dbReference type="OMA" id="SFVMHSD"/>
<dbReference type="SMART" id="SM00242">
    <property type="entry name" value="MYSc"/>
    <property type="match status" value="1"/>
</dbReference>
<dbReference type="Gene3D" id="1.10.10.820">
    <property type="match status" value="1"/>
</dbReference>
<reference evidence="9" key="1">
    <citation type="journal article" date="2010" name="Genome Biol.">
        <title>Genome sequence of the necrotrophic plant pathogen Pythium ultimum reveals original pathogenicity mechanisms and effector repertoire.</title>
        <authorList>
            <person name="Levesque C.A."/>
            <person name="Brouwer H."/>
            <person name="Cano L."/>
            <person name="Hamilton J.P."/>
            <person name="Holt C."/>
            <person name="Huitema E."/>
            <person name="Raffaele S."/>
            <person name="Robideau G.P."/>
            <person name="Thines M."/>
            <person name="Win J."/>
            <person name="Zerillo M.M."/>
            <person name="Beakes G.W."/>
            <person name="Boore J.L."/>
            <person name="Busam D."/>
            <person name="Dumas B."/>
            <person name="Ferriera S."/>
            <person name="Fuerstenberg S.I."/>
            <person name="Gachon C.M."/>
            <person name="Gaulin E."/>
            <person name="Govers F."/>
            <person name="Grenville-Briggs L."/>
            <person name="Horner N."/>
            <person name="Hostetler J."/>
            <person name="Jiang R.H."/>
            <person name="Johnson J."/>
            <person name="Krajaejun T."/>
            <person name="Lin H."/>
            <person name="Meijer H.J."/>
            <person name="Moore B."/>
            <person name="Morris P."/>
            <person name="Phuntmart V."/>
            <person name="Puiu D."/>
            <person name="Shetty J."/>
            <person name="Stajich J.E."/>
            <person name="Tripathy S."/>
            <person name="Wawra S."/>
            <person name="van West P."/>
            <person name="Whitty B.R."/>
            <person name="Coutinho P.M."/>
            <person name="Henrissat B."/>
            <person name="Martin F."/>
            <person name="Thomas P.D."/>
            <person name="Tyler B.M."/>
            <person name="De Vries R.P."/>
            <person name="Kamoun S."/>
            <person name="Yandell M."/>
            <person name="Tisserat N."/>
            <person name="Buell C.R."/>
        </authorList>
    </citation>
    <scope>NUCLEOTIDE SEQUENCE</scope>
    <source>
        <strain evidence="9">DAOM:BR144</strain>
    </source>
</reference>
<dbReference type="GO" id="GO:0000146">
    <property type="term" value="F:microfilament motor activity"/>
    <property type="evidence" value="ECO:0007669"/>
    <property type="project" value="TreeGrafter"/>
</dbReference>
<dbReference type="InterPro" id="IPR027417">
    <property type="entry name" value="P-loop_NTPase"/>
</dbReference>
<sequence>MRFSYLANISEIGKHGPKTVNKGAQGGSSVEQCVLQSNPLLESFGNAKTIRNDNSSRFGKFIKIYYKDDGTISGATTSHFLLEKSRIVGCADSERNYHIFYQICAGMSAEEKQALKLKNAVDYYYLNQGNCIQVPEINDKKDYKELVEAMGIVGIAPDIQKTIFTLVACVLHLGNLEFEENAKLESVIAKPQEVIDLAELLMVTPAELEFALTKRTMSAGARGSVAEISLSAVESNKSRNGLAKDIFSKIFDWLVSQINLSTKQISQGEGGGMGASKFIGILDIFGFESLQFNSFEQLCINYTNEMLQQQFNQHVFVYEQEVYVEEGIDFSRLEFQDNGPCLDLIDKKPLGILPLLDEQGMLGKRASDENFIQKLNQTHLPQGKPKEGVIQYYSKPRFAQDQFTINHYAGEVTYNVVGFLEKNDDSLHADLISLMDSSKCEFLRKLFPLAAGGAAAGGNAARKPIQRAGGKMTGTMTVGRKFRDQMADLMLELKATAPSFVRCVKPNNLRFPQGWNASLILNQLIYLGVMETVRIRRSGFPVRRSFEEFYQKYQILTRKINVSKEKRASMTDKEFCEVILRFIARENWQLGHKKVFLRDSQLRILDNEARKITSDAAVQIQKHVRRMVQRKKYLIMREKVILIQATVRMYLTKVHFRRMRHRITLLNALARQFVQRRKYLRLRKYTVLVQSRQRGKVARRQLWYLRNAPKAATKINAQVRRYLARNRFLKQKRAASIVANAHRMRKQRKAFLDLRKAASVIAARYKGYRGQRKYKEMKKAATVLHAVGRGFLARLKFGKKAR</sequence>
<dbReference type="Gene3D" id="1.20.120.720">
    <property type="entry name" value="Myosin VI head, motor domain, U50 subdomain"/>
    <property type="match status" value="1"/>
</dbReference>
<keyword evidence="2" id="KW-0067">ATP-binding</keyword>
<dbReference type="AlphaFoldDB" id="K3WK70"/>
<feature type="region of interest" description="Actin-binding" evidence="6">
    <location>
        <begin position="486"/>
        <end position="508"/>
    </location>
</feature>
<name>K3WK70_GLOUD</name>
<evidence type="ECO:0000256" key="2">
    <source>
        <dbReference type="ARBA" id="ARBA00022840"/>
    </source>
</evidence>
<dbReference type="PRINTS" id="PR00193">
    <property type="entry name" value="MYOSINHEAVY"/>
</dbReference>
<dbReference type="Pfam" id="PF00063">
    <property type="entry name" value="Myosin_head"/>
    <property type="match status" value="1"/>
</dbReference>
<feature type="domain" description="Myosin motor" evidence="7">
    <location>
        <begin position="1"/>
        <end position="610"/>
    </location>
</feature>
<dbReference type="GO" id="GO:0016020">
    <property type="term" value="C:membrane"/>
    <property type="evidence" value="ECO:0007669"/>
    <property type="project" value="TreeGrafter"/>
</dbReference>
<dbReference type="GO" id="GO:0005524">
    <property type="term" value="F:ATP binding"/>
    <property type="evidence" value="ECO:0007669"/>
    <property type="project" value="UniProtKB-KW"/>
</dbReference>
<dbReference type="InterPro" id="IPR036961">
    <property type="entry name" value="Kinesin_motor_dom_sf"/>
</dbReference>
<evidence type="ECO:0000313" key="9">
    <source>
        <dbReference type="Proteomes" id="UP000019132"/>
    </source>
</evidence>
<comment type="caution">
    <text evidence="6">Lacks conserved residue(s) required for the propagation of feature annotation.</text>
</comment>
<evidence type="ECO:0000256" key="6">
    <source>
        <dbReference type="PROSITE-ProRule" id="PRU00782"/>
    </source>
</evidence>
<dbReference type="PROSITE" id="PS50096">
    <property type="entry name" value="IQ"/>
    <property type="match status" value="6"/>
</dbReference>
<dbReference type="SUPFAM" id="SSF52540">
    <property type="entry name" value="P-loop containing nucleoside triphosphate hydrolases"/>
    <property type="match status" value="2"/>
</dbReference>
<dbReference type="HOGENOM" id="CLU_000192_7_5_1"/>
<keyword evidence="1" id="KW-0547">Nucleotide-binding</keyword>
<dbReference type="SMART" id="SM00015">
    <property type="entry name" value="IQ"/>
    <property type="match status" value="8"/>
</dbReference>
<dbReference type="PROSITE" id="PS51456">
    <property type="entry name" value="MYOSIN_MOTOR"/>
    <property type="match status" value="1"/>
</dbReference>
<dbReference type="PANTHER" id="PTHR13140">
    <property type="entry name" value="MYOSIN"/>
    <property type="match status" value="1"/>
</dbReference>
<comment type="similarity">
    <text evidence="6">Belongs to the TRAFAC class myosin-kinesin ATPase superfamily. Myosin family.</text>
</comment>
<dbReference type="Pfam" id="PF00612">
    <property type="entry name" value="IQ"/>
    <property type="match status" value="3"/>
</dbReference>
<dbReference type="InParanoid" id="K3WK70"/>
<keyword evidence="4" id="KW-0505">Motor protein</keyword>
<evidence type="ECO:0000256" key="5">
    <source>
        <dbReference type="ARBA" id="ARBA00023203"/>
    </source>
</evidence>
<dbReference type="Gene3D" id="1.20.58.530">
    <property type="match status" value="1"/>
</dbReference>
<proteinExistence type="inferred from homology"/>
<evidence type="ECO:0000256" key="4">
    <source>
        <dbReference type="ARBA" id="ARBA00023175"/>
    </source>
</evidence>
<dbReference type="Gene3D" id="1.20.5.190">
    <property type="match status" value="2"/>
</dbReference>
<dbReference type="EnsemblProtists" id="PYU1_T005362">
    <property type="protein sequence ID" value="PYU1_T005362"/>
    <property type="gene ID" value="PYU1_G005351"/>
</dbReference>
<keyword evidence="5 6" id="KW-0009">Actin-binding</keyword>
<dbReference type="PANTHER" id="PTHR13140:SF845">
    <property type="entry name" value="MYOSIN-LIKE PROTEIN"/>
    <property type="match status" value="1"/>
</dbReference>
<evidence type="ECO:0000313" key="8">
    <source>
        <dbReference type="EnsemblProtists" id="PYU1_T005362"/>
    </source>
</evidence>
<dbReference type="GO" id="GO:0007015">
    <property type="term" value="P:actin filament organization"/>
    <property type="evidence" value="ECO:0007669"/>
    <property type="project" value="TreeGrafter"/>
</dbReference>
<organism evidence="8 9">
    <name type="scientific">Globisporangium ultimum (strain ATCC 200006 / CBS 805.95 / DAOM BR144)</name>
    <name type="common">Pythium ultimum</name>
    <dbReference type="NCBI Taxonomy" id="431595"/>
    <lineage>
        <taxon>Eukaryota</taxon>
        <taxon>Sar</taxon>
        <taxon>Stramenopiles</taxon>
        <taxon>Oomycota</taxon>
        <taxon>Peronosporomycetes</taxon>
        <taxon>Pythiales</taxon>
        <taxon>Pythiaceae</taxon>
        <taxon>Globisporangium</taxon>
    </lineage>
</organism>
<dbReference type="GO" id="GO:0005737">
    <property type="term" value="C:cytoplasm"/>
    <property type="evidence" value="ECO:0007669"/>
    <property type="project" value="TreeGrafter"/>
</dbReference>
<dbReference type="Gene3D" id="6.20.240.20">
    <property type="match status" value="1"/>
</dbReference>
<keyword evidence="9" id="KW-1185">Reference proteome</keyword>
<dbReference type="GO" id="GO:0016459">
    <property type="term" value="C:myosin complex"/>
    <property type="evidence" value="ECO:0007669"/>
    <property type="project" value="UniProtKB-KW"/>
</dbReference>
<dbReference type="Proteomes" id="UP000019132">
    <property type="component" value="Unassembled WGS sequence"/>
</dbReference>
<dbReference type="GO" id="GO:0051015">
    <property type="term" value="F:actin filament binding"/>
    <property type="evidence" value="ECO:0007669"/>
    <property type="project" value="TreeGrafter"/>
</dbReference>
<dbReference type="STRING" id="431595.K3WK70"/>
<keyword evidence="3 6" id="KW-0518">Myosin</keyword>
<dbReference type="eggNOG" id="KOG0160">
    <property type="taxonomic scope" value="Eukaryota"/>
</dbReference>
<dbReference type="EMBL" id="GL376633">
    <property type="status" value="NOT_ANNOTATED_CDS"/>
    <property type="molecule type" value="Genomic_DNA"/>
</dbReference>
<reference evidence="9" key="2">
    <citation type="submission" date="2010-04" db="EMBL/GenBank/DDBJ databases">
        <authorList>
            <person name="Buell R."/>
            <person name="Hamilton J."/>
            <person name="Hostetler J."/>
        </authorList>
    </citation>
    <scope>NUCLEOTIDE SEQUENCE [LARGE SCALE GENOMIC DNA]</scope>
    <source>
        <strain evidence="9">DAOM:BR144</strain>
    </source>
</reference>
<evidence type="ECO:0000256" key="1">
    <source>
        <dbReference type="ARBA" id="ARBA00022741"/>
    </source>
</evidence>
<reference evidence="8" key="3">
    <citation type="submission" date="2015-02" db="UniProtKB">
        <authorList>
            <consortium name="EnsemblProtists"/>
        </authorList>
    </citation>
    <scope>IDENTIFICATION</scope>
    <source>
        <strain evidence="8">DAOM BR144</strain>
    </source>
</reference>
<protein>
    <recommendedName>
        <fullName evidence="7">Myosin motor domain-containing protein</fullName>
    </recommendedName>
</protein>
<dbReference type="CDD" id="cd23767">
    <property type="entry name" value="IQCD"/>
    <property type="match status" value="1"/>
</dbReference>
<evidence type="ECO:0000256" key="3">
    <source>
        <dbReference type="ARBA" id="ARBA00023123"/>
    </source>
</evidence>
<dbReference type="Gene3D" id="3.40.850.10">
    <property type="entry name" value="Kinesin motor domain"/>
    <property type="match status" value="1"/>
</dbReference>
<dbReference type="InterPro" id="IPR000048">
    <property type="entry name" value="IQ_motif_EF-hand-BS"/>
</dbReference>
<accession>K3WK70</accession>
<dbReference type="InterPro" id="IPR001609">
    <property type="entry name" value="Myosin_head_motor_dom-like"/>
</dbReference>
<dbReference type="FunFam" id="1.10.10.820:FF:000001">
    <property type="entry name" value="Myosin heavy chain"/>
    <property type="match status" value="1"/>
</dbReference>
<evidence type="ECO:0000259" key="7">
    <source>
        <dbReference type="PROSITE" id="PS51456"/>
    </source>
</evidence>